<feature type="region of interest" description="Disordered" evidence="2">
    <location>
        <begin position="203"/>
        <end position="250"/>
    </location>
</feature>
<dbReference type="EMBL" id="JAJTJA010000003">
    <property type="protein sequence ID" value="KAH8701703.1"/>
    <property type="molecule type" value="Genomic_DNA"/>
</dbReference>
<dbReference type="Gene3D" id="3.30.160.60">
    <property type="entry name" value="Classic Zinc Finger"/>
    <property type="match status" value="1"/>
</dbReference>
<dbReference type="RefSeq" id="XP_046075079.1">
    <property type="nucleotide sequence ID" value="XM_046209177.1"/>
</dbReference>
<dbReference type="GO" id="GO:0008270">
    <property type="term" value="F:zinc ion binding"/>
    <property type="evidence" value="ECO:0007669"/>
    <property type="project" value="UniProtKB-KW"/>
</dbReference>
<feature type="compositionally biased region" description="Low complexity" evidence="2">
    <location>
        <begin position="203"/>
        <end position="226"/>
    </location>
</feature>
<evidence type="ECO:0000256" key="1">
    <source>
        <dbReference type="PROSITE-ProRule" id="PRU00042"/>
    </source>
</evidence>
<evidence type="ECO:0000313" key="5">
    <source>
        <dbReference type="Proteomes" id="UP001201262"/>
    </source>
</evidence>
<sequence>MTMNVTQGQLSASAEGLASENWDLGSLFIPGMVDLDRGLNNHMPFNPSPPPHTDVQQSLTSCAPPDALFWPSLSPELQQLSFRNYQYPASLSPFYSTQTPTSTSNIQPRNTDSQRKHKQQHEAKHRKKKSDPLDIRCWNHNCDGRRFSSLGNYRRHLREKEGNAKMFRCQDCGRLFTRSTARNFHRQSGTCRATTQALGIPSMMSSSVHSHSHSQSQSPTVSSVSSIPWSDVSLPSDDNLDLNAYTEEPL</sequence>
<dbReference type="Proteomes" id="UP001201262">
    <property type="component" value="Unassembled WGS sequence"/>
</dbReference>
<evidence type="ECO:0000256" key="2">
    <source>
        <dbReference type="SAM" id="MobiDB-lite"/>
    </source>
</evidence>
<gene>
    <name evidence="4" type="ORF">BGW36DRAFT_103081</name>
</gene>
<feature type="region of interest" description="Disordered" evidence="2">
    <location>
        <begin position="40"/>
        <end position="59"/>
    </location>
</feature>
<organism evidence="4 5">
    <name type="scientific">Talaromyces proteolyticus</name>
    <dbReference type="NCBI Taxonomy" id="1131652"/>
    <lineage>
        <taxon>Eukaryota</taxon>
        <taxon>Fungi</taxon>
        <taxon>Dikarya</taxon>
        <taxon>Ascomycota</taxon>
        <taxon>Pezizomycotina</taxon>
        <taxon>Eurotiomycetes</taxon>
        <taxon>Eurotiomycetidae</taxon>
        <taxon>Eurotiales</taxon>
        <taxon>Trichocomaceae</taxon>
        <taxon>Talaromyces</taxon>
        <taxon>Talaromyces sect. Bacilispori</taxon>
    </lineage>
</organism>
<feature type="compositionally biased region" description="Basic residues" evidence="2">
    <location>
        <begin position="115"/>
        <end position="129"/>
    </location>
</feature>
<comment type="caution">
    <text evidence="4">The sequence shown here is derived from an EMBL/GenBank/DDBJ whole genome shotgun (WGS) entry which is preliminary data.</text>
</comment>
<keyword evidence="1" id="KW-0862">Zinc</keyword>
<dbReference type="InterPro" id="IPR013087">
    <property type="entry name" value="Znf_C2H2_type"/>
</dbReference>
<evidence type="ECO:0000313" key="4">
    <source>
        <dbReference type="EMBL" id="KAH8701703.1"/>
    </source>
</evidence>
<dbReference type="GeneID" id="70239464"/>
<feature type="compositionally biased region" description="Polar residues" evidence="2">
    <location>
        <begin position="96"/>
        <end position="111"/>
    </location>
</feature>
<accession>A0AAD4KXN2</accession>
<keyword evidence="1" id="KW-0479">Metal-binding</keyword>
<protein>
    <recommendedName>
        <fullName evidence="3">C2H2-type domain-containing protein</fullName>
    </recommendedName>
</protein>
<feature type="region of interest" description="Disordered" evidence="2">
    <location>
        <begin position="96"/>
        <end position="130"/>
    </location>
</feature>
<reference evidence="4" key="1">
    <citation type="submission" date="2021-12" db="EMBL/GenBank/DDBJ databases">
        <title>Convergent genome expansion in fungi linked to evolution of root-endophyte symbiosis.</title>
        <authorList>
            <consortium name="DOE Joint Genome Institute"/>
            <person name="Ke Y.-H."/>
            <person name="Bonito G."/>
            <person name="Liao H.-L."/>
            <person name="Looney B."/>
            <person name="Rojas-Flechas A."/>
            <person name="Nash J."/>
            <person name="Hameed K."/>
            <person name="Schadt C."/>
            <person name="Martin F."/>
            <person name="Crous P.W."/>
            <person name="Miettinen O."/>
            <person name="Magnuson J.K."/>
            <person name="Labbe J."/>
            <person name="Jacobson D."/>
            <person name="Doktycz M.J."/>
            <person name="Veneault-Fourrey C."/>
            <person name="Kuo A."/>
            <person name="Mondo S."/>
            <person name="Calhoun S."/>
            <person name="Riley R."/>
            <person name="Ohm R."/>
            <person name="LaButti K."/>
            <person name="Andreopoulos B."/>
            <person name="Pangilinan J."/>
            <person name="Nolan M."/>
            <person name="Tritt A."/>
            <person name="Clum A."/>
            <person name="Lipzen A."/>
            <person name="Daum C."/>
            <person name="Barry K."/>
            <person name="Grigoriev I.V."/>
            <person name="Vilgalys R."/>
        </authorList>
    </citation>
    <scope>NUCLEOTIDE SEQUENCE</scope>
    <source>
        <strain evidence="4">PMI_201</strain>
    </source>
</reference>
<evidence type="ECO:0000259" key="3">
    <source>
        <dbReference type="PROSITE" id="PS50157"/>
    </source>
</evidence>
<dbReference type="AlphaFoldDB" id="A0AAD4KXN2"/>
<proteinExistence type="predicted"/>
<name>A0AAD4KXN2_9EURO</name>
<dbReference type="PROSITE" id="PS50157">
    <property type="entry name" value="ZINC_FINGER_C2H2_2"/>
    <property type="match status" value="1"/>
</dbReference>
<feature type="domain" description="C2H2-type" evidence="3">
    <location>
        <begin position="167"/>
        <end position="194"/>
    </location>
</feature>
<keyword evidence="5" id="KW-1185">Reference proteome</keyword>
<keyword evidence="1" id="KW-0863">Zinc-finger</keyword>